<evidence type="ECO:0000256" key="1">
    <source>
        <dbReference type="ARBA" id="ARBA00009156"/>
    </source>
</evidence>
<gene>
    <name evidence="7" type="primary">xylB</name>
    <name evidence="7" type="ORF">BVG79_01380</name>
</gene>
<accession>A0A1W6NZP0</accession>
<evidence type="ECO:0000313" key="8">
    <source>
        <dbReference type="Proteomes" id="UP000242447"/>
    </source>
</evidence>
<dbReference type="InterPro" id="IPR018483">
    <property type="entry name" value="Carb_kinase_FGGY_CS"/>
</dbReference>
<keyword evidence="8" id="KW-1185">Reference proteome</keyword>
<dbReference type="PANTHER" id="PTHR43095:SF5">
    <property type="entry name" value="XYLULOSE KINASE"/>
    <property type="match status" value="1"/>
</dbReference>
<keyword evidence="3 4" id="KW-0418">Kinase</keyword>
<dbReference type="Pfam" id="PF02782">
    <property type="entry name" value="FGGY_C"/>
    <property type="match status" value="1"/>
</dbReference>
<dbReference type="RefSeq" id="WP_085786224.1">
    <property type="nucleotide sequence ID" value="NZ_CP019937.1"/>
</dbReference>
<name>A0A1W6NZP0_9RHOB</name>
<evidence type="ECO:0000259" key="5">
    <source>
        <dbReference type="Pfam" id="PF00370"/>
    </source>
</evidence>
<comment type="similarity">
    <text evidence="1 4">Belongs to the FGGY kinase family.</text>
</comment>
<evidence type="ECO:0000259" key="6">
    <source>
        <dbReference type="Pfam" id="PF02782"/>
    </source>
</evidence>
<evidence type="ECO:0000256" key="3">
    <source>
        <dbReference type="ARBA" id="ARBA00022777"/>
    </source>
</evidence>
<dbReference type="SUPFAM" id="SSF53067">
    <property type="entry name" value="Actin-like ATPase domain"/>
    <property type="match status" value="2"/>
</dbReference>
<dbReference type="Proteomes" id="UP000242447">
    <property type="component" value="Chromosome"/>
</dbReference>
<dbReference type="EMBL" id="CP019937">
    <property type="protein sequence ID" value="ARO14726.1"/>
    <property type="molecule type" value="Genomic_DNA"/>
</dbReference>
<feature type="domain" description="Carbohydrate kinase FGGY C-terminal" evidence="6">
    <location>
        <begin position="285"/>
        <end position="445"/>
    </location>
</feature>
<dbReference type="STRING" id="92947.BVG79_01380"/>
<evidence type="ECO:0000256" key="2">
    <source>
        <dbReference type="ARBA" id="ARBA00022679"/>
    </source>
</evidence>
<dbReference type="InterPro" id="IPR043129">
    <property type="entry name" value="ATPase_NBD"/>
</dbReference>
<evidence type="ECO:0000313" key="7">
    <source>
        <dbReference type="EMBL" id="ARO14726.1"/>
    </source>
</evidence>
<dbReference type="InterPro" id="IPR018485">
    <property type="entry name" value="FGGY_C"/>
</dbReference>
<dbReference type="AlphaFoldDB" id="A0A1W6NZP0"/>
<dbReference type="PIRSF" id="PIRSF000538">
    <property type="entry name" value="GlpK"/>
    <property type="match status" value="1"/>
</dbReference>
<dbReference type="CDD" id="cd07804">
    <property type="entry name" value="ASKHA_NBD_FGGY_RrXK-like"/>
    <property type="match status" value="1"/>
</dbReference>
<dbReference type="OrthoDB" id="9805576at2"/>
<dbReference type="GO" id="GO:0004856">
    <property type="term" value="F:D-xylulokinase activity"/>
    <property type="evidence" value="ECO:0007669"/>
    <property type="project" value="UniProtKB-EC"/>
</dbReference>
<dbReference type="InterPro" id="IPR050406">
    <property type="entry name" value="FGGY_Carb_Kinase"/>
</dbReference>
<protein>
    <submittedName>
        <fullName evidence="7">Xylulokinase protein</fullName>
        <ecNumber evidence="7">2.7.1.17</ecNumber>
    </submittedName>
</protein>
<reference evidence="7 8" key="1">
    <citation type="submission" date="2017-02" db="EMBL/GenBank/DDBJ databases">
        <title>Ketogulonicigenium robustum SPU B003 Genome sequencing and assembly.</title>
        <authorList>
            <person name="Li Y."/>
            <person name="Liu L."/>
            <person name="Wang C."/>
            <person name="Zhang M."/>
            <person name="Zhang T."/>
            <person name="Zhang Y."/>
        </authorList>
    </citation>
    <scope>NUCLEOTIDE SEQUENCE [LARGE SCALE GENOMIC DNA]</scope>
    <source>
        <strain evidence="7 8">SPU_B003</strain>
    </source>
</reference>
<evidence type="ECO:0000256" key="4">
    <source>
        <dbReference type="RuleBase" id="RU003733"/>
    </source>
</evidence>
<proteinExistence type="inferred from homology"/>
<dbReference type="EC" id="2.7.1.17" evidence="7"/>
<organism evidence="7 8">
    <name type="scientific">Ketogulonicigenium robustum</name>
    <dbReference type="NCBI Taxonomy" id="92947"/>
    <lineage>
        <taxon>Bacteria</taxon>
        <taxon>Pseudomonadati</taxon>
        <taxon>Pseudomonadota</taxon>
        <taxon>Alphaproteobacteria</taxon>
        <taxon>Rhodobacterales</taxon>
        <taxon>Roseobacteraceae</taxon>
        <taxon>Ketogulonicigenium</taxon>
    </lineage>
</organism>
<feature type="domain" description="Carbohydrate kinase FGGY N-terminal" evidence="5">
    <location>
        <begin position="4"/>
        <end position="247"/>
    </location>
</feature>
<sequence length="494" mass="52089">MPVFLGLDIGTTSTIGILIDSAGAVLTKAARPVTLYADHPGWAEEDPQQWWDNVCALIPDLLQDSGCAAADIAGIGVGGMLPATILLDAQGHVLRRAIQQSDGRCGAEVAEMRAQIDEAAFLAQAGNGVNQQLVGAKLRWLARHEPQVLAQADTVMGSYDYINFKLTGVRAIEQNWALEAGVVAVATHQIDPAQAEATGIPARLLPRLVAATEVLGHVTPDAAAATGLAAGTPVMGGAADMIASCLGAGVVANGDVLLKFGGAVDILTATDTAHPDARLFLDYHLIPDLWMPNGCMSTGGAVLNWFVDTFAADITPLDGSRHKALDALAAQRPAGSLGLVFLPYLLGEKTPLHDPDAKGVFWGMTLSHDLGHIWRALLESYAYAIRHHIQTFAEIGYNPQRFFVSDGGAQSDVWMQIVADVIGQSLQRLSGHPGTCLGAAWVAAVGTGAAEWDGITAFTQKEALISPNAAHRALYDAQFAAFLNLYQRLKGFGV</sequence>
<keyword evidence="2 4" id="KW-0808">Transferase</keyword>
<dbReference type="KEGG" id="kro:BVG79_01380"/>
<dbReference type="PROSITE" id="PS00445">
    <property type="entry name" value="FGGY_KINASES_2"/>
    <property type="match status" value="1"/>
</dbReference>
<dbReference type="PANTHER" id="PTHR43095">
    <property type="entry name" value="SUGAR KINASE"/>
    <property type="match status" value="1"/>
</dbReference>
<dbReference type="Pfam" id="PF00370">
    <property type="entry name" value="FGGY_N"/>
    <property type="match status" value="1"/>
</dbReference>
<dbReference type="InterPro" id="IPR018484">
    <property type="entry name" value="FGGY_N"/>
</dbReference>
<dbReference type="InterPro" id="IPR000577">
    <property type="entry name" value="Carb_kinase_FGGY"/>
</dbReference>
<dbReference type="Gene3D" id="3.30.420.40">
    <property type="match status" value="2"/>
</dbReference>